<accession>A0A4R6IP43</accession>
<organism evidence="1 2">
    <name type="scientific">Pedobacter duraquae</name>
    <dbReference type="NCBI Taxonomy" id="425511"/>
    <lineage>
        <taxon>Bacteria</taxon>
        <taxon>Pseudomonadati</taxon>
        <taxon>Bacteroidota</taxon>
        <taxon>Sphingobacteriia</taxon>
        <taxon>Sphingobacteriales</taxon>
        <taxon>Sphingobacteriaceae</taxon>
        <taxon>Pedobacter</taxon>
    </lineage>
</organism>
<sequence length="70" mass="8371">MKSVYVDECIRASIEALELAKLIRELNSSNYEDAVKFLRLYTRENRREDIVEFTEKIILDIEKKFQEVKS</sequence>
<keyword evidence="2" id="KW-1185">Reference proteome</keyword>
<gene>
    <name evidence="1" type="ORF">CLV32_0051</name>
</gene>
<protein>
    <submittedName>
        <fullName evidence="1">Uncharacterized protein</fullName>
    </submittedName>
</protein>
<dbReference type="Proteomes" id="UP000295499">
    <property type="component" value="Unassembled WGS sequence"/>
</dbReference>
<evidence type="ECO:0000313" key="2">
    <source>
        <dbReference type="Proteomes" id="UP000295499"/>
    </source>
</evidence>
<reference evidence="1 2" key="1">
    <citation type="submission" date="2019-03" db="EMBL/GenBank/DDBJ databases">
        <title>Genomic Encyclopedia of Archaeal and Bacterial Type Strains, Phase II (KMG-II): from individual species to whole genera.</title>
        <authorList>
            <person name="Goeker M."/>
        </authorList>
    </citation>
    <scope>NUCLEOTIDE SEQUENCE [LARGE SCALE GENOMIC DNA]</scope>
    <source>
        <strain evidence="1 2">DSM 19034</strain>
    </source>
</reference>
<dbReference type="AlphaFoldDB" id="A0A4R6IP43"/>
<proteinExistence type="predicted"/>
<dbReference type="EMBL" id="SNWM01000001">
    <property type="protein sequence ID" value="TDO23766.1"/>
    <property type="molecule type" value="Genomic_DNA"/>
</dbReference>
<name>A0A4R6IP43_9SPHI</name>
<evidence type="ECO:0000313" key="1">
    <source>
        <dbReference type="EMBL" id="TDO23766.1"/>
    </source>
</evidence>
<dbReference type="RefSeq" id="WP_133551314.1">
    <property type="nucleotide sequence ID" value="NZ_SNWM01000001.1"/>
</dbReference>
<comment type="caution">
    <text evidence="1">The sequence shown here is derived from an EMBL/GenBank/DDBJ whole genome shotgun (WGS) entry which is preliminary data.</text>
</comment>